<dbReference type="GO" id="GO:0030677">
    <property type="term" value="C:ribonuclease P complex"/>
    <property type="evidence" value="ECO:0007669"/>
    <property type="project" value="TreeGrafter"/>
</dbReference>
<evidence type="ECO:0000256" key="4">
    <source>
        <dbReference type="ARBA" id="ARBA00022759"/>
    </source>
</evidence>
<dbReference type="Pfam" id="PF00825">
    <property type="entry name" value="Ribonuclease_P"/>
    <property type="match status" value="1"/>
</dbReference>
<keyword evidence="4 7" id="KW-0255">Endonuclease</keyword>
<dbReference type="SUPFAM" id="SSF54211">
    <property type="entry name" value="Ribosomal protein S5 domain 2-like"/>
    <property type="match status" value="1"/>
</dbReference>
<dbReference type="OrthoDB" id="9810867at2"/>
<keyword evidence="6 7" id="KW-0694">RNA-binding</keyword>
<dbReference type="PROSITE" id="PS00648">
    <property type="entry name" value="RIBONUCLEASE_P"/>
    <property type="match status" value="1"/>
</dbReference>
<gene>
    <name evidence="7" type="primary">rnpA</name>
    <name evidence="9" type="ORF">X560_0961</name>
</gene>
<comment type="similarity">
    <text evidence="7">Belongs to the RnpA family.</text>
</comment>
<dbReference type="Gene3D" id="3.30.230.10">
    <property type="match status" value="1"/>
</dbReference>
<dbReference type="EC" id="3.1.26.5" evidence="7 8"/>
<comment type="catalytic activity">
    <reaction evidence="7">
        <text>Endonucleolytic cleavage of RNA, removing 5'-extranucleotides from tRNA precursor.</text>
        <dbReference type="EC" id="3.1.26.5"/>
    </reaction>
</comment>
<sequence length="120" mass="14316">MKKEYRIKKNDDFQLVFKKGKSFANRQFVVYKLKREDSNHFRIGLSVSKKIGNAVCRNRIKRYIRQAFHEFETEIDSQNDYIIIARKPAANMDFHEVKSSLEHVLKIAKVMKRSKKSYSK</sequence>
<keyword evidence="2 7" id="KW-0819">tRNA processing</keyword>
<dbReference type="FunFam" id="3.30.230.10:FF:000021">
    <property type="entry name" value="Ribonuclease P protein component"/>
    <property type="match status" value="1"/>
</dbReference>
<organism evidence="9 10">
    <name type="scientific">Listeria fleischmannii 1991</name>
    <dbReference type="NCBI Taxonomy" id="1430899"/>
    <lineage>
        <taxon>Bacteria</taxon>
        <taxon>Bacillati</taxon>
        <taxon>Bacillota</taxon>
        <taxon>Bacilli</taxon>
        <taxon>Bacillales</taxon>
        <taxon>Listeriaceae</taxon>
        <taxon>Listeria</taxon>
    </lineage>
</organism>
<dbReference type="GO" id="GO:0042781">
    <property type="term" value="F:3'-tRNA processing endoribonuclease activity"/>
    <property type="evidence" value="ECO:0007669"/>
    <property type="project" value="TreeGrafter"/>
</dbReference>
<name>A0A0J8GBQ6_9LIST</name>
<evidence type="ECO:0000256" key="3">
    <source>
        <dbReference type="ARBA" id="ARBA00022722"/>
    </source>
</evidence>
<dbReference type="AlphaFoldDB" id="A0A0J8GBQ6"/>
<dbReference type="NCBIfam" id="TIGR00188">
    <property type="entry name" value="rnpA"/>
    <property type="match status" value="1"/>
</dbReference>
<comment type="caution">
    <text evidence="9">The sequence shown here is derived from an EMBL/GenBank/DDBJ whole genome shotgun (WGS) entry which is preliminary data.</text>
</comment>
<keyword evidence="5 7" id="KW-0378">Hydrolase</keyword>
<keyword evidence="3 7" id="KW-0540">Nuclease</keyword>
<evidence type="ECO:0000256" key="7">
    <source>
        <dbReference type="HAMAP-Rule" id="MF_00227"/>
    </source>
</evidence>
<evidence type="ECO:0000313" key="10">
    <source>
        <dbReference type="Proteomes" id="UP000052258"/>
    </source>
</evidence>
<dbReference type="Proteomes" id="UP000052258">
    <property type="component" value="Unassembled WGS sequence"/>
</dbReference>
<accession>A0A0J8GBQ6</accession>
<dbReference type="InterPro" id="IPR000100">
    <property type="entry name" value="RNase_P"/>
</dbReference>
<comment type="function">
    <text evidence="1 7">RNaseP catalyzes the removal of the 5'-leader sequence from pre-tRNA to produce the mature 5'-terminus. It can also cleave other RNA substrates such as 4.5S RNA. The protein component plays an auxiliary but essential role in vivo by binding to the 5'-leader sequence and broadening the substrate specificity of the ribozyme.</text>
</comment>
<dbReference type="PATRIC" id="fig|1430899.3.peg.991"/>
<evidence type="ECO:0000313" key="9">
    <source>
        <dbReference type="EMBL" id="KMT60035.1"/>
    </source>
</evidence>
<evidence type="ECO:0000256" key="6">
    <source>
        <dbReference type="ARBA" id="ARBA00022884"/>
    </source>
</evidence>
<dbReference type="InterPro" id="IPR020568">
    <property type="entry name" value="Ribosomal_Su5_D2-typ_SF"/>
</dbReference>
<evidence type="ECO:0000256" key="1">
    <source>
        <dbReference type="ARBA" id="ARBA00002663"/>
    </source>
</evidence>
<dbReference type="GO" id="GO:0001682">
    <property type="term" value="P:tRNA 5'-leader removal"/>
    <property type="evidence" value="ECO:0007669"/>
    <property type="project" value="UniProtKB-UniRule"/>
</dbReference>
<dbReference type="InterPro" id="IPR020539">
    <property type="entry name" value="RNase_P_CS"/>
</dbReference>
<reference evidence="9 10" key="1">
    <citation type="journal article" date="2015" name="Genome Biol. Evol.">
        <title>Comparative Genomics of Listeria Sensu Lato: Genus-Wide Differences in Evolutionary Dynamics and the Progressive Gain of Complex, Potentially Pathogenicity-Related Traits through Lateral Gene Transfer.</title>
        <authorList>
            <person name="Chiara M."/>
            <person name="Caruso M."/>
            <person name="D'Erchia A.M."/>
            <person name="Manzari C."/>
            <person name="Fraccalvieri R."/>
            <person name="Goffredo E."/>
            <person name="Latorre L."/>
            <person name="Miccolupo A."/>
            <person name="Padalino I."/>
            <person name="Santagada G."/>
            <person name="Chiocco D."/>
            <person name="Pesole G."/>
            <person name="Horner D.S."/>
            <person name="Parisi A."/>
        </authorList>
    </citation>
    <scope>NUCLEOTIDE SEQUENCE [LARGE SCALE GENOMIC DNA]</scope>
    <source>
        <strain evidence="9 10">1991</strain>
    </source>
</reference>
<dbReference type="RefSeq" id="WP_007548625.1">
    <property type="nucleotide sequence ID" value="NZ_KQ130613.1"/>
</dbReference>
<dbReference type="EMBL" id="AZHO01000011">
    <property type="protein sequence ID" value="KMT60035.1"/>
    <property type="molecule type" value="Genomic_DNA"/>
</dbReference>
<proteinExistence type="inferred from homology"/>
<dbReference type="PANTHER" id="PTHR33992">
    <property type="entry name" value="RIBONUCLEASE P PROTEIN COMPONENT"/>
    <property type="match status" value="1"/>
</dbReference>
<comment type="subunit">
    <text evidence="7">Consists of a catalytic RNA component (M1 or rnpB) and a protein subunit.</text>
</comment>
<dbReference type="GO" id="GO:0004526">
    <property type="term" value="F:ribonuclease P activity"/>
    <property type="evidence" value="ECO:0007669"/>
    <property type="project" value="UniProtKB-UniRule"/>
</dbReference>
<dbReference type="HAMAP" id="MF_00227">
    <property type="entry name" value="RNase_P"/>
    <property type="match status" value="1"/>
</dbReference>
<evidence type="ECO:0000256" key="8">
    <source>
        <dbReference type="NCBIfam" id="TIGR00188"/>
    </source>
</evidence>
<evidence type="ECO:0000256" key="2">
    <source>
        <dbReference type="ARBA" id="ARBA00022694"/>
    </source>
</evidence>
<dbReference type="PANTHER" id="PTHR33992:SF1">
    <property type="entry name" value="RIBONUCLEASE P PROTEIN COMPONENT"/>
    <property type="match status" value="1"/>
</dbReference>
<dbReference type="InterPro" id="IPR014721">
    <property type="entry name" value="Ribsml_uS5_D2-typ_fold_subgr"/>
</dbReference>
<keyword evidence="10" id="KW-1185">Reference proteome</keyword>
<protein>
    <recommendedName>
        <fullName evidence="7 8">Ribonuclease P protein component</fullName>
        <shortName evidence="7">RNase P protein</shortName>
        <shortName evidence="7">RNaseP protein</shortName>
        <ecNumber evidence="7 8">3.1.26.5</ecNumber>
    </recommendedName>
    <alternativeName>
        <fullName evidence="7">Protein C5</fullName>
    </alternativeName>
</protein>
<dbReference type="GO" id="GO:0000049">
    <property type="term" value="F:tRNA binding"/>
    <property type="evidence" value="ECO:0007669"/>
    <property type="project" value="UniProtKB-UniRule"/>
</dbReference>
<evidence type="ECO:0000256" key="5">
    <source>
        <dbReference type="ARBA" id="ARBA00022801"/>
    </source>
</evidence>